<name>A0A1V0SB95_9VIRU</name>
<comment type="similarity">
    <text evidence="1">Belongs to the RNA polymerase beta chain family.</text>
</comment>
<evidence type="ECO:0000256" key="4">
    <source>
        <dbReference type="ARBA" id="ARBA00022679"/>
    </source>
</evidence>
<gene>
    <name evidence="9" type="ORF">Catovirus_1_1033</name>
</gene>
<evidence type="ECO:0000256" key="6">
    <source>
        <dbReference type="ARBA" id="ARBA00023163"/>
    </source>
</evidence>
<keyword evidence="3" id="KW-0240">DNA-directed RNA polymerase</keyword>
<evidence type="ECO:0000256" key="7">
    <source>
        <dbReference type="ARBA" id="ARBA00048552"/>
    </source>
</evidence>
<reference evidence="9" key="1">
    <citation type="journal article" date="2017" name="Science">
        <title>Giant viruses with an expanded complement of translation system components.</title>
        <authorList>
            <person name="Schulz F."/>
            <person name="Yutin N."/>
            <person name="Ivanova N.N."/>
            <person name="Ortega D.R."/>
            <person name="Lee T.K."/>
            <person name="Vierheilig J."/>
            <person name="Daims H."/>
            <person name="Horn M."/>
            <person name="Wagner M."/>
            <person name="Jensen G.J."/>
            <person name="Kyrpides N.C."/>
            <person name="Koonin E.V."/>
            <person name="Woyke T."/>
        </authorList>
    </citation>
    <scope>NUCLEOTIDE SEQUENCE</scope>
    <source>
        <strain evidence="9">CTV1</strain>
    </source>
</reference>
<dbReference type="GO" id="GO:0003899">
    <property type="term" value="F:DNA-directed RNA polymerase activity"/>
    <property type="evidence" value="ECO:0007669"/>
    <property type="project" value="UniProtKB-EC"/>
</dbReference>
<keyword evidence="6" id="KW-0804">Transcription</keyword>
<dbReference type="GO" id="GO:0003677">
    <property type="term" value="F:DNA binding"/>
    <property type="evidence" value="ECO:0007669"/>
    <property type="project" value="InterPro"/>
</dbReference>
<dbReference type="GO" id="GO:0006351">
    <property type="term" value="P:DNA-templated transcription"/>
    <property type="evidence" value="ECO:0007669"/>
    <property type="project" value="InterPro"/>
</dbReference>
<dbReference type="Pfam" id="PF00562">
    <property type="entry name" value="RNA_pol_Rpb2_6"/>
    <property type="match status" value="1"/>
</dbReference>
<evidence type="ECO:0000256" key="3">
    <source>
        <dbReference type="ARBA" id="ARBA00022478"/>
    </source>
</evidence>
<evidence type="ECO:0000256" key="2">
    <source>
        <dbReference type="ARBA" id="ARBA00012418"/>
    </source>
</evidence>
<dbReference type="SUPFAM" id="SSF64484">
    <property type="entry name" value="beta and beta-prime subunits of DNA dependent RNA-polymerase"/>
    <property type="match status" value="1"/>
</dbReference>
<protein>
    <recommendedName>
        <fullName evidence="2">DNA-directed RNA polymerase</fullName>
        <ecNumber evidence="2">2.7.7.6</ecNumber>
    </recommendedName>
</protein>
<dbReference type="InterPro" id="IPR015712">
    <property type="entry name" value="DNA-dir_RNA_pol_su2"/>
</dbReference>
<comment type="catalytic activity">
    <reaction evidence="7">
        <text>RNA(n) + a ribonucleoside 5'-triphosphate = RNA(n+1) + diphosphate</text>
        <dbReference type="Rhea" id="RHEA:21248"/>
        <dbReference type="Rhea" id="RHEA-COMP:14527"/>
        <dbReference type="Rhea" id="RHEA-COMP:17342"/>
        <dbReference type="ChEBI" id="CHEBI:33019"/>
        <dbReference type="ChEBI" id="CHEBI:61557"/>
        <dbReference type="ChEBI" id="CHEBI:140395"/>
        <dbReference type="EC" id="2.7.7.6"/>
    </reaction>
</comment>
<evidence type="ECO:0000313" key="9">
    <source>
        <dbReference type="EMBL" id="ARF08983.1"/>
    </source>
</evidence>
<keyword evidence="5" id="KW-0548">Nucleotidyltransferase</keyword>
<keyword evidence="4" id="KW-0808">Transferase</keyword>
<dbReference type="InterPro" id="IPR007120">
    <property type="entry name" value="DNA-dir_RNAP_su2_dom"/>
</dbReference>
<dbReference type="EC" id="2.7.7.6" evidence="2"/>
<accession>A0A1V0SB95</accession>
<dbReference type="EMBL" id="KY684083">
    <property type="protein sequence ID" value="ARF08983.1"/>
    <property type="molecule type" value="Genomic_DNA"/>
</dbReference>
<dbReference type="PANTHER" id="PTHR20856">
    <property type="entry name" value="DNA-DIRECTED RNA POLYMERASE I SUBUNIT 2"/>
    <property type="match status" value="1"/>
</dbReference>
<evidence type="ECO:0000256" key="1">
    <source>
        <dbReference type="ARBA" id="ARBA00006835"/>
    </source>
</evidence>
<organism evidence="9">
    <name type="scientific">Catovirus CTV1</name>
    <dbReference type="NCBI Taxonomy" id="1977631"/>
    <lineage>
        <taxon>Viruses</taxon>
        <taxon>Varidnaviria</taxon>
        <taxon>Bamfordvirae</taxon>
        <taxon>Nucleocytoviricota</taxon>
        <taxon>Megaviricetes</taxon>
        <taxon>Imitervirales</taxon>
        <taxon>Mimiviridae</taxon>
        <taxon>Klosneuvirinae</taxon>
        <taxon>Catovirus</taxon>
    </lineage>
</organism>
<dbReference type="GO" id="GO:0000428">
    <property type="term" value="C:DNA-directed RNA polymerase complex"/>
    <property type="evidence" value="ECO:0007669"/>
    <property type="project" value="UniProtKB-KW"/>
</dbReference>
<dbReference type="GO" id="GO:0032549">
    <property type="term" value="F:ribonucleoside binding"/>
    <property type="evidence" value="ECO:0007669"/>
    <property type="project" value="InterPro"/>
</dbReference>
<sequence>MTVAQLVETLVGKKVALEGSEADGTPFNDVDVESIKDALEKLGYQRNGYEYLYNGMTGQKLKVMICIGPTYYQRLKHQVEDKIIWS</sequence>
<proteinExistence type="inferred from homology"/>
<evidence type="ECO:0000259" key="8">
    <source>
        <dbReference type="Pfam" id="PF00562"/>
    </source>
</evidence>
<feature type="domain" description="DNA-directed RNA polymerase subunit 2 hybrid-binding" evidence="8">
    <location>
        <begin position="1"/>
        <end position="83"/>
    </location>
</feature>
<dbReference type="InterPro" id="IPR037033">
    <property type="entry name" value="DNA-dir_RNAP_su2_hyb_sf"/>
</dbReference>
<evidence type="ECO:0000256" key="5">
    <source>
        <dbReference type="ARBA" id="ARBA00022695"/>
    </source>
</evidence>
<dbReference type="Gene3D" id="2.40.270.10">
    <property type="entry name" value="DNA-directed RNA polymerase, subunit 2, domain 6"/>
    <property type="match status" value="1"/>
</dbReference>